<dbReference type="OrthoDB" id="81897at2"/>
<organism evidence="2 3">
    <name type="scientific">Enteroscipio rubneri</name>
    <dbReference type="NCBI Taxonomy" id="2070686"/>
    <lineage>
        <taxon>Bacteria</taxon>
        <taxon>Bacillati</taxon>
        <taxon>Actinomycetota</taxon>
        <taxon>Coriobacteriia</taxon>
        <taxon>Eggerthellales</taxon>
        <taxon>Eggerthellaceae</taxon>
        <taxon>Enteroscipio</taxon>
    </lineage>
</organism>
<accession>A0A2K2U9C8</accession>
<dbReference type="EMBL" id="PPEK01000018">
    <property type="protein sequence ID" value="PNV66869.1"/>
    <property type="molecule type" value="Genomic_DNA"/>
</dbReference>
<feature type="transmembrane region" description="Helical" evidence="1">
    <location>
        <begin position="135"/>
        <end position="160"/>
    </location>
</feature>
<name>A0A2K2U9C8_9ACTN</name>
<comment type="caution">
    <text evidence="2">The sequence shown here is derived from an EMBL/GenBank/DDBJ whole genome shotgun (WGS) entry which is preliminary data.</text>
</comment>
<evidence type="ECO:0000313" key="3">
    <source>
        <dbReference type="Proteomes" id="UP000236197"/>
    </source>
</evidence>
<keyword evidence="1" id="KW-0472">Membrane</keyword>
<feature type="transmembrane region" description="Helical" evidence="1">
    <location>
        <begin position="55"/>
        <end position="75"/>
    </location>
</feature>
<dbReference type="AlphaFoldDB" id="A0A2K2U9C8"/>
<dbReference type="Proteomes" id="UP000236197">
    <property type="component" value="Unassembled WGS sequence"/>
</dbReference>
<feature type="transmembrane region" description="Helical" evidence="1">
    <location>
        <begin position="198"/>
        <end position="218"/>
    </location>
</feature>
<evidence type="ECO:0000256" key="1">
    <source>
        <dbReference type="SAM" id="Phobius"/>
    </source>
</evidence>
<feature type="transmembrane region" description="Helical" evidence="1">
    <location>
        <begin position="28"/>
        <end position="48"/>
    </location>
</feature>
<feature type="transmembrane region" description="Helical" evidence="1">
    <location>
        <begin position="112"/>
        <end position="129"/>
    </location>
</feature>
<dbReference type="RefSeq" id="WP_103265763.1">
    <property type="nucleotide sequence ID" value="NZ_CABMLE010000018.1"/>
</dbReference>
<feature type="transmembrane region" description="Helical" evidence="1">
    <location>
        <begin position="230"/>
        <end position="251"/>
    </location>
</feature>
<reference evidence="3" key="1">
    <citation type="submission" date="2018-01" db="EMBL/GenBank/DDBJ databases">
        <title>Rubneribacter badeniensis gen. nov., sp. nov., and Colonibacter rubneri, gen. nov., sp. nov., WGS of new members of the Eggerthellaceae.</title>
        <authorList>
            <person name="Danylec N."/>
            <person name="Stoll D.A."/>
            <person name="Doetsch A."/>
            <person name="Kulling S.E."/>
            <person name="Huch M."/>
        </authorList>
    </citation>
    <scope>NUCLEOTIDE SEQUENCE [LARGE SCALE GENOMIC DNA]</scope>
    <source>
        <strain evidence="3">ResAG-96</strain>
    </source>
</reference>
<keyword evidence="1" id="KW-1133">Transmembrane helix</keyword>
<evidence type="ECO:0000313" key="2">
    <source>
        <dbReference type="EMBL" id="PNV66869.1"/>
    </source>
</evidence>
<dbReference type="InterPro" id="IPR008875">
    <property type="entry name" value="TraX"/>
</dbReference>
<feature type="transmembrane region" description="Helical" evidence="1">
    <location>
        <begin position="172"/>
        <end position="192"/>
    </location>
</feature>
<keyword evidence="3" id="KW-1185">Reference proteome</keyword>
<dbReference type="Pfam" id="PF05857">
    <property type="entry name" value="TraX"/>
    <property type="match status" value="1"/>
</dbReference>
<protein>
    <submittedName>
        <fullName evidence="2">Conjugal transfer protein TraX</fullName>
    </submittedName>
</protein>
<keyword evidence="1" id="KW-0812">Transmembrane</keyword>
<proteinExistence type="predicted"/>
<sequence>MPTSPASHHNLSDPAGDCGADRIGLSSFALKIVAIVGMTLNHAAYIFYPYLPFEAQCVMLAVGGVTFPVMAFLLVEGYRYTSNMRKYAGRLLVFALVSEVPYWLFLSHEGNVLFTLLLGLAALYLYDHVEQRAAFWLIFTVIVAASSLCDWGILGVVMILMIRIMPDRRQRVVYPVLVPIASLGLPRLSALMSSLDLVHLPFMLYAFVGCTGAIPLLLSYNGRRGRPLKYFFYAYYPAHIFVLGLAKGLMFGDWMLGF</sequence>
<gene>
    <name evidence="2" type="ORF">C2L71_10785</name>
</gene>